<dbReference type="SUPFAM" id="SSF109604">
    <property type="entry name" value="HD-domain/PDEase-like"/>
    <property type="match status" value="1"/>
</dbReference>
<comment type="caution">
    <text evidence="2">The sequence shown here is derived from an EMBL/GenBank/DDBJ whole genome shotgun (WGS) entry which is preliminary data.</text>
</comment>
<dbReference type="OrthoDB" id="430679at2759"/>
<sequence>MVYEKEERLSGSGRGVSPDVLASLLAFGLGWLLRGNGRPSASMPAKVRRSDPAASVATTSSVVLRIPGAEVFERDGLCASEEEEQLVQQVIRTVAAHRAAVERLQSLKDQPSHANIRREPGLPWEGSTASAAGQVSLEDSAEPAAASSGSSAISTGADALLVTGEHERIWSEEVASLLKQRRPYQHRQTRWCRTPDDFIAMLLRACVFAARKHRNQRRKDVGRTPYINHALDVAHALWTDGHIRDGRVILAGILCHAVGDASATVHGRHGDNKWRDNRRS</sequence>
<dbReference type="PANTHER" id="PTHR46246:SF1">
    <property type="entry name" value="GUANOSINE-3',5'-BIS(DIPHOSPHATE) 3'-PYROPHOSPHOHYDROLASE MESH1"/>
    <property type="match status" value="1"/>
</dbReference>
<gene>
    <name evidence="2" type="ORF">F1559_000067</name>
</gene>
<protein>
    <submittedName>
        <fullName evidence="2">Uncharacterized protein</fullName>
    </submittedName>
</protein>
<reference evidence="2 3" key="1">
    <citation type="journal article" date="2020" name="J. Phycol.">
        <title>Comparative genome analysis reveals Cyanidiococcus gen. nov., a new extremophilic red algal genus sister to Cyanidioschyzon (Cyanidioschyzonaceae, Rhodophyta).</title>
        <authorList>
            <person name="Liu S.-L."/>
            <person name="Chiang Y.-R."/>
            <person name="Yoon H.S."/>
            <person name="Fu H.-Y."/>
        </authorList>
    </citation>
    <scope>NUCLEOTIDE SEQUENCE [LARGE SCALE GENOMIC DNA]</scope>
    <source>
        <strain evidence="2 3">THAL066</strain>
    </source>
</reference>
<name>A0A7J7IPX8_9RHOD</name>
<proteinExistence type="predicted"/>
<organism evidence="2 3">
    <name type="scientific">Cyanidiococcus yangmingshanensis</name>
    <dbReference type="NCBI Taxonomy" id="2690220"/>
    <lineage>
        <taxon>Eukaryota</taxon>
        <taxon>Rhodophyta</taxon>
        <taxon>Bangiophyceae</taxon>
        <taxon>Cyanidiales</taxon>
        <taxon>Cyanidiaceae</taxon>
        <taxon>Cyanidiococcus</taxon>
    </lineage>
</organism>
<dbReference type="InterPro" id="IPR052194">
    <property type="entry name" value="MESH1"/>
</dbReference>
<dbReference type="PANTHER" id="PTHR46246">
    <property type="entry name" value="GUANOSINE-3',5'-BIS(DIPHOSPHATE) 3'-PYROPHOSPHOHYDROLASE MESH1"/>
    <property type="match status" value="1"/>
</dbReference>
<evidence type="ECO:0000313" key="3">
    <source>
        <dbReference type="Proteomes" id="UP000530660"/>
    </source>
</evidence>
<dbReference type="EMBL" id="VWRR01000001">
    <property type="protein sequence ID" value="KAF6005078.1"/>
    <property type="molecule type" value="Genomic_DNA"/>
</dbReference>
<evidence type="ECO:0000313" key="2">
    <source>
        <dbReference type="EMBL" id="KAF6005078.1"/>
    </source>
</evidence>
<feature type="compositionally biased region" description="Low complexity" evidence="1">
    <location>
        <begin position="136"/>
        <end position="151"/>
    </location>
</feature>
<keyword evidence="3" id="KW-1185">Reference proteome</keyword>
<accession>A0A7J7IPX8</accession>
<feature type="region of interest" description="Disordered" evidence="1">
    <location>
        <begin position="110"/>
        <end position="151"/>
    </location>
</feature>
<evidence type="ECO:0000256" key="1">
    <source>
        <dbReference type="SAM" id="MobiDB-lite"/>
    </source>
</evidence>
<dbReference type="Proteomes" id="UP000530660">
    <property type="component" value="Unassembled WGS sequence"/>
</dbReference>
<dbReference type="AlphaFoldDB" id="A0A7J7IPX8"/>
<dbReference type="Gene3D" id="1.10.3210.10">
    <property type="entry name" value="Hypothetical protein af1432"/>
    <property type="match status" value="1"/>
</dbReference>
<dbReference type="GO" id="GO:0008893">
    <property type="term" value="F:guanosine-3',5'-bis(diphosphate) 3'-diphosphatase activity"/>
    <property type="evidence" value="ECO:0007669"/>
    <property type="project" value="TreeGrafter"/>
</dbReference>